<keyword evidence="2" id="KW-0472">Membrane</keyword>
<evidence type="ECO:0000256" key="2">
    <source>
        <dbReference type="SAM" id="Phobius"/>
    </source>
</evidence>
<evidence type="ECO:0000313" key="4">
    <source>
        <dbReference type="WBParaSite" id="Hba_07217"/>
    </source>
</evidence>
<reference evidence="4" key="1">
    <citation type="submission" date="2016-11" db="UniProtKB">
        <authorList>
            <consortium name="WormBaseParasite"/>
        </authorList>
    </citation>
    <scope>IDENTIFICATION</scope>
</reference>
<keyword evidence="3" id="KW-1185">Reference proteome</keyword>
<dbReference type="Proteomes" id="UP000095283">
    <property type="component" value="Unplaced"/>
</dbReference>
<protein>
    <submittedName>
        <fullName evidence="4">Transmembrane protein</fullName>
    </submittedName>
</protein>
<proteinExistence type="predicted"/>
<feature type="compositionally biased region" description="Basic residues" evidence="1">
    <location>
        <begin position="157"/>
        <end position="166"/>
    </location>
</feature>
<sequence length="210" mass="24139">MKKELDHQYLIMTRVSNAESCMIIILVRVFLLLLISVRLITASTSQVLADVHHSEVGGSREQLVDTDEILFNSSIVTDDDADTSNLSQSLKNKLKGFFTKSSKSPEIYLFIYLFLSKILLFQILRRIDETVSFSKCILCRNRELDNDDGAVETLDSRKKRRRSRRKRDGESSLSISTDVLVVDHNEERFRDPFESHSDVIQPAEQRLGDR</sequence>
<dbReference type="WBParaSite" id="Hba_07217">
    <property type="protein sequence ID" value="Hba_07217"/>
    <property type="gene ID" value="Hba_07217"/>
</dbReference>
<evidence type="ECO:0000313" key="3">
    <source>
        <dbReference type="Proteomes" id="UP000095283"/>
    </source>
</evidence>
<accession>A0A1I7WPX3</accession>
<organism evidence="3 4">
    <name type="scientific">Heterorhabditis bacteriophora</name>
    <name type="common">Entomopathogenic nematode worm</name>
    <dbReference type="NCBI Taxonomy" id="37862"/>
    <lineage>
        <taxon>Eukaryota</taxon>
        <taxon>Metazoa</taxon>
        <taxon>Ecdysozoa</taxon>
        <taxon>Nematoda</taxon>
        <taxon>Chromadorea</taxon>
        <taxon>Rhabditida</taxon>
        <taxon>Rhabditina</taxon>
        <taxon>Rhabditomorpha</taxon>
        <taxon>Strongyloidea</taxon>
        <taxon>Heterorhabditidae</taxon>
        <taxon>Heterorhabditis</taxon>
    </lineage>
</organism>
<feature type="transmembrane region" description="Helical" evidence="2">
    <location>
        <begin position="21"/>
        <end position="40"/>
    </location>
</feature>
<dbReference type="AlphaFoldDB" id="A0A1I7WPX3"/>
<feature type="transmembrane region" description="Helical" evidence="2">
    <location>
        <begin position="107"/>
        <end position="124"/>
    </location>
</feature>
<keyword evidence="2" id="KW-0812">Transmembrane</keyword>
<evidence type="ECO:0000256" key="1">
    <source>
        <dbReference type="SAM" id="MobiDB-lite"/>
    </source>
</evidence>
<feature type="region of interest" description="Disordered" evidence="1">
    <location>
        <begin position="154"/>
        <end position="173"/>
    </location>
</feature>
<name>A0A1I7WPX3_HETBA</name>
<keyword evidence="2" id="KW-1133">Transmembrane helix</keyword>